<feature type="compositionally biased region" description="Acidic residues" evidence="1">
    <location>
        <begin position="477"/>
        <end position="488"/>
    </location>
</feature>
<feature type="compositionally biased region" description="Basic and acidic residues" evidence="1">
    <location>
        <begin position="1"/>
        <end position="11"/>
    </location>
</feature>
<organism evidence="2">
    <name type="scientific">Anopheles funestus</name>
    <name type="common">African malaria mosquito</name>
    <dbReference type="NCBI Taxonomy" id="62324"/>
    <lineage>
        <taxon>Eukaryota</taxon>
        <taxon>Metazoa</taxon>
        <taxon>Ecdysozoa</taxon>
        <taxon>Arthropoda</taxon>
        <taxon>Hexapoda</taxon>
        <taxon>Insecta</taxon>
        <taxon>Pterygota</taxon>
        <taxon>Neoptera</taxon>
        <taxon>Endopterygota</taxon>
        <taxon>Diptera</taxon>
        <taxon>Nematocera</taxon>
        <taxon>Culicoidea</taxon>
        <taxon>Culicidae</taxon>
        <taxon>Anophelinae</taxon>
        <taxon>Anopheles</taxon>
    </lineage>
</organism>
<protein>
    <recommendedName>
        <fullName evidence="3">Ribosomal L1 domain-containing protein</fullName>
    </recommendedName>
</protein>
<dbReference type="EnsemblMetazoa" id="AFUN022082-RA">
    <property type="protein sequence ID" value="AFUN022082-PA"/>
    <property type="gene ID" value="AFUN022082"/>
</dbReference>
<accession>A0A4Y0BRE6</accession>
<dbReference type="VEuPathDB" id="VectorBase:AFUN2_012292"/>
<dbReference type="InterPro" id="IPR028364">
    <property type="entry name" value="Ribosomal_uL1/biogenesis"/>
</dbReference>
<dbReference type="VEuPathDB" id="VectorBase:AFUN022082"/>
<dbReference type="Pfam" id="PF00687">
    <property type="entry name" value="Ribosomal_L1"/>
    <property type="match status" value="1"/>
</dbReference>
<dbReference type="Gene3D" id="3.40.50.790">
    <property type="match status" value="1"/>
</dbReference>
<dbReference type="SUPFAM" id="SSF56808">
    <property type="entry name" value="Ribosomal protein L1"/>
    <property type="match status" value="1"/>
</dbReference>
<dbReference type="AlphaFoldDB" id="A0A4Y0BRE6"/>
<evidence type="ECO:0000313" key="2">
    <source>
        <dbReference type="EnsemblMetazoa" id="AFUN022082-PA"/>
    </source>
</evidence>
<feature type="compositionally biased region" description="Basic and acidic residues" evidence="1">
    <location>
        <begin position="76"/>
        <end position="85"/>
    </location>
</feature>
<evidence type="ECO:0008006" key="3">
    <source>
        <dbReference type="Google" id="ProtNLM"/>
    </source>
</evidence>
<sequence length="523" mass="59216">MKVKAAKKEKSVGQGLLPIKKTKTDIQKAKKLKGALKQSTAKVAATNGASAKLPGKRVFSLKLRPEKAKQQKPAAGKKDGQEKAKQQKPAAGKKDGQAKSPRRRNRSKAAKKQKKQKAAAANQKQTEPEMSEAKKAKKEAAKLINKIKKEERKLGGKLPKKSTEETLALVPEELISKEAFKQIYETFHKKGDEKGNRLFGDDLKYSMQIISVKVPRCPLRICRITYPHSMLRQEDEICLIVKDLTRGRSVDYTPTLHEWEDKLKGLEIGHKVQIIPFQQLKRDYGAYEMKRKLAQRYERFLADARISGHVFAFLGSQFTRRCKTPISVNLENEANIKEVIEKALYMQSYQQGNKGKTTEIKFAAHWMPVEHAVENGMALLEKLKTVYPGGWLNIQTINIATATEKSESLPIHISTVDPNLVPVPVVTGTREKFIKKQQQLLKKRTGGKYEVTKDGVVRMARTPKRYGAANNGKESDVELDDSELEEDNNFLPYDDEPRRQPRKGRAPRGNRHRNVRGPKMRVK</sequence>
<dbReference type="InterPro" id="IPR023674">
    <property type="entry name" value="Ribosomal_uL1-like"/>
</dbReference>
<feature type="compositionally biased region" description="Basic residues" evidence="1">
    <location>
        <begin position="100"/>
        <end position="117"/>
    </location>
</feature>
<reference evidence="2" key="1">
    <citation type="submission" date="2020-05" db="UniProtKB">
        <authorList>
            <consortium name="EnsemblMetazoa"/>
        </authorList>
    </citation>
    <scope>IDENTIFICATION</scope>
    <source>
        <strain evidence="2">FUMOZ</strain>
    </source>
</reference>
<proteinExistence type="predicted"/>
<name>A0A4Y0BRE6_ANOFN</name>
<dbReference type="InterPro" id="IPR016095">
    <property type="entry name" value="Ribosomal_uL1_3-a/b-sand"/>
</dbReference>
<feature type="region of interest" description="Disordered" evidence="1">
    <location>
        <begin position="1"/>
        <end position="138"/>
    </location>
</feature>
<dbReference type="STRING" id="62324.A0A4Y0BRE6"/>
<feature type="region of interest" description="Disordered" evidence="1">
    <location>
        <begin position="462"/>
        <end position="523"/>
    </location>
</feature>
<evidence type="ECO:0000256" key="1">
    <source>
        <dbReference type="SAM" id="MobiDB-lite"/>
    </source>
</evidence>
<feature type="compositionally biased region" description="Basic residues" evidence="1">
    <location>
        <begin position="500"/>
        <end position="523"/>
    </location>
</feature>